<keyword evidence="3 6" id="KW-0285">Flavoprotein</keyword>
<name>A0A8H3FL83_9LECA</name>
<evidence type="ECO:0000256" key="6">
    <source>
        <dbReference type="PIRSR" id="PIRSR602081-1"/>
    </source>
</evidence>
<evidence type="ECO:0000256" key="5">
    <source>
        <dbReference type="ARBA" id="ARBA00022991"/>
    </source>
</evidence>
<dbReference type="FunFam" id="1.10.579.10:FF:000003">
    <property type="entry name" value="Deoxyribodipyrimidine photo-lyase"/>
    <property type="match status" value="1"/>
</dbReference>
<dbReference type="Gene3D" id="3.40.50.620">
    <property type="entry name" value="HUPs"/>
    <property type="match status" value="1"/>
</dbReference>
<dbReference type="GO" id="GO:0006139">
    <property type="term" value="P:nucleobase-containing compound metabolic process"/>
    <property type="evidence" value="ECO:0007669"/>
    <property type="project" value="UniProtKB-ARBA"/>
</dbReference>
<dbReference type="OrthoDB" id="435881at2759"/>
<proteinExistence type="inferred from homology"/>
<feature type="binding site" evidence="6">
    <location>
        <position position="331"/>
    </location>
    <ligand>
        <name>FAD</name>
        <dbReference type="ChEBI" id="CHEBI:57692"/>
    </ligand>
</feature>
<dbReference type="PROSITE" id="PS00691">
    <property type="entry name" value="DNA_PHOTOLYASES_1_2"/>
    <property type="match status" value="1"/>
</dbReference>
<feature type="binding site" evidence="6">
    <location>
        <begin position="343"/>
        <end position="347"/>
    </location>
    <ligand>
        <name>FAD</name>
        <dbReference type="ChEBI" id="CHEBI:57692"/>
    </ligand>
</feature>
<evidence type="ECO:0000256" key="4">
    <source>
        <dbReference type="ARBA" id="ARBA00022827"/>
    </source>
</evidence>
<dbReference type="Pfam" id="PF00875">
    <property type="entry name" value="DNA_photolyase"/>
    <property type="match status" value="1"/>
</dbReference>
<dbReference type="Gene3D" id="1.25.40.80">
    <property type="match status" value="1"/>
</dbReference>
<dbReference type="PRINTS" id="PR00147">
    <property type="entry name" value="DNAPHOTLYASE"/>
</dbReference>
<feature type="site" description="Electron transfer via tryptophanyl radical" evidence="7">
    <location>
        <position position="494"/>
    </location>
</feature>
<accession>A0A8H3FL83</accession>
<dbReference type="InterPro" id="IPR018394">
    <property type="entry name" value="DNA_photolyase_1_CS_C"/>
</dbReference>
<dbReference type="GO" id="GO:0005737">
    <property type="term" value="C:cytoplasm"/>
    <property type="evidence" value="ECO:0007669"/>
    <property type="project" value="TreeGrafter"/>
</dbReference>
<dbReference type="InterPro" id="IPR005101">
    <property type="entry name" value="Cryptochr/Photolyase_FAD-bd"/>
</dbReference>
<dbReference type="AlphaFoldDB" id="A0A8H3FL83"/>
<evidence type="ECO:0000256" key="1">
    <source>
        <dbReference type="ARBA" id="ARBA00001932"/>
    </source>
</evidence>
<comment type="cofactor">
    <cofactor evidence="6">
        <name>FAD</name>
        <dbReference type="ChEBI" id="CHEBI:57692"/>
    </cofactor>
    <text evidence="6">Binds 1 FAD per subunit.</text>
</comment>
<dbReference type="PANTHER" id="PTHR11455">
    <property type="entry name" value="CRYPTOCHROME"/>
    <property type="match status" value="1"/>
</dbReference>
<feature type="binding site" evidence="6">
    <location>
        <begin position="484"/>
        <end position="486"/>
    </location>
    <ligand>
        <name>FAD</name>
        <dbReference type="ChEBI" id="CHEBI:57692"/>
    </ligand>
</feature>
<dbReference type="InterPro" id="IPR036134">
    <property type="entry name" value="Crypto/Photolyase_FAD-like_sf"/>
</dbReference>
<dbReference type="PROSITE" id="PS51645">
    <property type="entry name" value="PHR_CRY_ALPHA_BETA"/>
    <property type="match status" value="1"/>
</dbReference>
<reference evidence="10" key="1">
    <citation type="submission" date="2021-03" db="EMBL/GenBank/DDBJ databases">
        <authorList>
            <person name="Tagirdzhanova G."/>
        </authorList>
    </citation>
    <scope>NUCLEOTIDE SEQUENCE</scope>
</reference>
<gene>
    <name evidence="10" type="ORF">GOMPHAMPRED_004203</name>
</gene>
<evidence type="ECO:0000256" key="7">
    <source>
        <dbReference type="PIRSR" id="PIRSR602081-2"/>
    </source>
</evidence>
<evidence type="ECO:0000256" key="2">
    <source>
        <dbReference type="ARBA" id="ARBA00005862"/>
    </source>
</evidence>
<dbReference type="GO" id="GO:0005634">
    <property type="term" value="C:nucleus"/>
    <property type="evidence" value="ECO:0007669"/>
    <property type="project" value="TreeGrafter"/>
</dbReference>
<sequence>MLAKRKAASIETGTAEEARKVELPKNKKIKPEQRKADVEESGLVNRKYYPPEISQERCLQYNRNEIKRPIEELNDALRDTEGQREAIKVYKSVVHWFKQDLRTKDNTALHKASEKAKRDGVPLIGLYLVSPQDFEAHLTSRVRVDFILRTLQVLQEDLAQLDIPLYVETVEKRKKIPSRILELCKRWEANHLYANMEYEVDELRREALLVRKGAEIGISVNVLHDTCIVEPGRLKTGVGNQFSVYSPWYRAFVAFLHSHPNHLKIHPAPSQNPGFTRTKFKPLFEMAIPDAPISKALNDEEKHRYRALWPVGEQEACERLAKFLTKRVNNYKDKRNLPAEDGTSMLSVHFASGSISARTAIAAAQEVNSSPKLDAGIQGIMTWISEVAWRDFYKHVLAHWPFVCMNKCFKPEYTNIRWEYNDDQFEAWKAGRTGYPLVDAGMRQALATGYMHNRVRMVVASFLAKDLLVDWRLGEQYFMELLIDGDFASNNGGWGFSSSAGVDPQPYFRVFNPTLQSEKFDPEGHYIRKWVPELKEIKGKAIHDPYGKGASITAKRNGYPEPIVEHKFARNRALSRYKEGLGRDTA</sequence>
<dbReference type="GO" id="GO:0032922">
    <property type="term" value="P:circadian regulation of gene expression"/>
    <property type="evidence" value="ECO:0007669"/>
    <property type="project" value="TreeGrafter"/>
</dbReference>
<dbReference type="GO" id="GO:0043153">
    <property type="term" value="P:entrainment of circadian clock by photoperiod"/>
    <property type="evidence" value="ECO:0007669"/>
    <property type="project" value="TreeGrafter"/>
</dbReference>
<comment type="cofactor">
    <cofactor evidence="1">
        <name>(6R)-5,10-methylene-5,6,7,8-tetrahydrofolate</name>
        <dbReference type="ChEBI" id="CHEBI:15636"/>
    </cofactor>
</comment>
<organism evidence="10 11">
    <name type="scientific">Gomphillus americanus</name>
    <dbReference type="NCBI Taxonomy" id="1940652"/>
    <lineage>
        <taxon>Eukaryota</taxon>
        <taxon>Fungi</taxon>
        <taxon>Dikarya</taxon>
        <taxon>Ascomycota</taxon>
        <taxon>Pezizomycotina</taxon>
        <taxon>Lecanoromycetes</taxon>
        <taxon>OSLEUM clade</taxon>
        <taxon>Ostropomycetidae</taxon>
        <taxon>Ostropales</taxon>
        <taxon>Graphidaceae</taxon>
        <taxon>Gomphilloideae</taxon>
        <taxon>Gomphillus</taxon>
    </lineage>
</organism>
<dbReference type="GO" id="GO:0071949">
    <property type="term" value="F:FAD binding"/>
    <property type="evidence" value="ECO:0007669"/>
    <property type="project" value="TreeGrafter"/>
</dbReference>
<dbReference type="InterPro" id="IPR036155">
    <property type="entry name" value="Crypto/Photolyase_N_sf"/>
</dbReference>
<comment type="similarity">
    <text evidence="2">Belongs to the DNA photolyase class-1 family.</text>
</comment>
<comment type="caution">
    <text evidence="10">The sequence shown here is derived from an EMBL/GenBank/DDBJ whole genome shotgun (WGS) entry which is preliminary data.</text>
</comment>
<dbReference type="InterPro" id="IPR006050">
    <property type="entry name" value="DNA_photolyase_N"/>
</dbReference>
<dbReference type="PANTHER" id="PTHR11455:SF18">
    <property type="entry name" value="SI:CH1073-390K14.1"/>
    <property type="match status" value="1"/>
</dbReference>
<dbReference type="GO" id="GO:0003904">
    <property type="term" value="F:deoxyribodipyrimidine photo-lyase activity"/>
    <property type="evidence" value="ECO:0007669"/>
    <property type="project" value="TreeGrafter"/>
</dbReference>
<evidence type="ECO:0000313" key="10">
    <source>
        <dbReference type="EMBL" id="CAF9926656.1"/>
    </source>
</evidence>
<evidence type="ECO:0000259" key="9">
    <source>
        <dbReference type="PROSITE" id="PS51645"/>
    </source>
</evidence>
<feature type="site" description="Electron transfer via tryptophanyl radical" evidence="7">
    <location>
        <position position="418"/>
    </location>
</feature>
<evidence type="ECO:0000256" key="3">
    <source>
        <dbReference type="ARBA" id="ARBA00022630"/>
    </source>
</evidence>
<dbReference type="Proteomes" id="UP000664169">
    <property type="component" value="Unassembled WGS sequence"/>
</dbReference>
<protein>
    <recommendedName>
        <fullName evidence="9">Photolyase/cryptochrome alpha/beta domain-containing protein</fullName>
    </recommendedName>
</protein>
<feature type="site" description="Electron transfer via tryptophanyl radical" evidence="7">
    <location>
        <position position="471"/>
    </location>
</feature>
<evidence type="ECO:0000313" key="11">
    <source>
        <dbReference type="Proteomes" id="UP000664169"/>
    </source>
</evidence>
<keyword evidence="11" id="KW-1185">Reference proteome</keyword>
<keyword evidence="4 6" id="KW-0274">FAD</keyword>
<feature type="binding site" evidence="6">
    <location>
        <begin position="386"/>
        <end position="393"/>
    </location>
    <ligand>
        <name>FAD</name>
        <dbReference type="ChEBI" id="CHEBI:57692"/>
    </ligand>
</feature>
<dbReference type="EMBL" id="CAJPDQ010000025">
    <property type="protein sequence ID" value="CAF9926656.1"/>
    <property type="molecule type" value="Genomic_DNA"/>
</dbReference>
<dbReference type="SUPFAM" id="SSF52425">
    <property type="entry name" value="Cryptochrome/photolyase, N-terminal domain"/>
    <property type="match status" value="1"/>
</dbReference>
<feature type="binding site" evidence="6">
    <location>
        <position position="383"/>
    </location>
    <ligand>
        <name>FAD</name>
        <dbReference type="ChEBI" id="CHEBI:57692"/>
    </ligand>
</feature>
<feature type="region of interest" description="Disordered" evidence="8">
    <location>
        <begin position="1"/>
        <end position="37"/>
    </location>
</feature>
<dbReference type="Gene3D" id="1.10.579.10">
    <property type="entry name" value="DNA Cyclobutane Dipyrimidine Photolyase, subunit A, domain 3"/>
    <property type="match status" value="1"/>
</dbReference>
<dbReference type="GO" id="GO:0006950">
    <property type="term" value="P:response to stress"/>
    <property type="evidence" value="ECO:0007669"/>
    <property type="project" value="UniProtKB-ARBA"/>
</dbReference>
<dbReference type="Pfam" id="PF03441">
    <property type="entry name" value="FAD_binding_7"/>
    <property type="match status" value="1"/>
</dbReference>
<evidence type="ECO:0000256" key="8">
    <source>
        <dbReference type="SAM" id="MobiDB-lite"/>
    </source>
</evidence>
<dbReference type="InterPro" id="IPR014729">
    <property type="entry name" value="Rossmann-like_a/b/a_fold"/>
</dbReference>
<keyword evidence="5" id="KW-0157">Chromophore</keyword>
<feature type="domain" description="Photolyase/cryptochrome alpha/beta" evidence="9">
    <location>
        <begin position="91"/>
        <end position="228"/>
    </location>
</feature>
<feature type="compositionally biased region" description="Basic and acidic residues" evidence="8">
    <location>
        <begin position="16"/>
        <end position="37"/>
    </location>
</feature>
<dbReference type="GO" id="GO:0003677">
    <property type="term" value="F:DNA binding"/>
    <property type="evidence" value="ECO:0007669"/>
    <property type="project" value="TreeGrafter"/>
</dbReference>
<dbReference type="InterPro" id="IPR002081">
    <property type="entry name" value="Cryptochrome/DNA_photolyase_1"/>
</dbReference>
<dbReference type="SUPFAM" id="SSF48173">
    <property type="entry name" value="Cryptochrome/photolyase FAD-binding domain"/>
    <property type="match status" value="1"/>
</dbReference>